<feature type="compositionally biased region" description="Low complexity" evidence="1">
    <location>
        <begin position="123"/>
        <end position="139"/>
    </location>
</feature>
<proteinExistence type="predicted"/>
<feature type="compositionally biased region" description="Low complexity" evidence="1">
    <location>
        <begin position="390"/>
        <end position="411"/>
    </location>
</feature>
<feature type="region of interest" description="Disordered" evidence="1">
    <location>
        <begin position="92"/>
        <end position="202"/>
    </location>
</feature>
<evidence type="ECO:0000313" key="2">
    <source>
        <dbReference type="EMBL" id="ELU44649.1"/>
    </source>
</evidence>
<comment type="caution">
    <text evidence="2">The sequence shown here is derived from an EMBL/GenBank/DDBJ whole genome shotgun (WGS) entry which is preliminary data.</text>
</comment>
<gene>
    <name evidence="2" type="ORF">AG1IA_01317</name>
</gene>
<dbReference type="Proteomes" id="UP000011668">
    <property type="component" value="Unassembled WGS sequence"/>
</dbReference>
<name>L8X7M0_THACA</name>
<feature type="region of interest" description="Disordered" evidence="1">
    <location>
        <begin position="370"/>
        <end position="411"/>
    </location>
</feature>
<reference evidence="2 3" key="1">
    <citation type="journal article" date="2013" name="Nat. Commun.">
        <title>The evolution and pathogenic mechanisms of the rice sheath blight pathogen.</title>
        <authorList>
            <person name="Zheng A."/>
            <person name="Lin R."/>
            <person name="Xu L."/>
            <person name="Qin P."/>
            <person name="Tang C."/>
            <person name="Ai P."/>
            <person name="Zhang D."/>
            <person name="Liu Y."/>
            <person name="Sun Z."/>
            <person name="Feng H."/>
            <person name="Wang Y."/>
            <person name="Chen Y."/>
            <person name="Liang X."/>
            <person name="Fu R."/>
            <person name="Li Q."/>
            <person name="Zhang J."/>
            <person name="Yu X."/>
            <person name="Xie Z."/>
            <person name="Ding L."/>
            <person name="Guan P."/>
            <person name="Tang J."/>
            <person name="Liang Y."/>
            <person name="Wang S."/>
            <person name="Deng Q."/>
            <person name="Li S."/>
            <person name="Zhu J."/>
            <person name="Wang L."/>
            <person name="Liu H."/>
            <person name="Li P."/>
        </authorList>
    </citation>
    <scope>NUCLEOTIDE SEQUENCE [LARGE SCALE GENOMIC DNA]</scope>
    <source>
        <strain evidence="3">AG-1 IA</strain>
    </source>
</reference>
<feature type="compositionally biased region" description="Low complexity" evidence="1">
    <location>
        <begin position="1"/>
        <end position="16"/>
    </location>
</feature>
<keyword evidence="3" id="KW-1185">Reference proteome</keyword>
<evidence type="ECO:0000256" key="1">
    <source>
        <dbReference type="SAM" id="MobiDB-lite"/>
    </source>
</evidence>
<feature type="compositionally biased region" description="Basic and acidic residues" evidence="1">
    <location>
        <begin position="156"/>
        <end position="171"/>
    </location>
</feature>
<evidence type="ECO:0000313" key="3">
    <source>
        <dbReference type="Proteomes" id="UP000011668"/>
    </source>
</evidence>
<protein>
    <submittedName>
        <fullName evidence="2">Uncharacterized protein</fullName>
    </submittedName>
</protein>
<feature type="compositionally biased region" description="Polar residues" evidence="1">
    <location>
        <begin position="17"/>
        <end position="32"/>
    </location>
</feature>
<sequence length="435" mass="47372">MAAYASPPRSAGAASPQSTKSVLDSTFQALSQSPPPTIREILGAYSAKGEGDREMLVALLNAKSAEDQRIAAMATLQQTVIQMQHSLAFAQAQAAASQPPQQLPSPLSDPSPLMMPAPAPYQRVPRAPVPSASRPLRSPSPRREQYSRAHPYTHSRPYDHAYTAREGDRASRNSRASTSSRRSPSQEVHAVPVRTVTPASKPTKTAGLLQEFESNVEIGNGCSNRIACRRACGSVWIFGQYPYSYDEIRAPQLTLEPVNWARGSSSLVYLEFPERISARRPGRLGELLCAWQEHMSMSNYSIAPVRNTVDGQAVLRNAGHGLEVSSGQTCCPKIRRSYLVPSHPRAQEMLRRSCCVRGCSFKSVPRNCHRTHNHPRLNMASTSSAAYTEPSASPKAASAAPAAPSPAAKPAVPDQLAGSAHLCFFRPRRHLYVRF</sequence>
<organism evidence="2 3">
    <name type="scientific">Thanatephorus cucumeris (strain AG1-IA)</name>
    <name type="common">Rice sheath blight fungus</name>
    <name type="synonym">Rhizoctonia solani</name>
    <dbReference type="NCBI Taxonomy" id="983506"/>
    <lineage>
        <taxon>Eukaryota</taxon>
        <taxon>Fungi</taxon>
        <taxon>Dikarya</taxon>
        <taxon>Basidiomycota</taxon>
        <taxon>Agaricomycotina</taxon>
        <taxon>Agaricomycetes</taxon>
        <taxon>Cantharellales</taxon>
        <taxon>Ceratobasidiaceae</taxon>
        <taxon>Rhizoctonia</taxon>
        <taxon>Rhizoctonia solani AG-1</taxon>
    </lineage>
</organism>
<dbReference type="EMBL" id="AFRT01000286">
    <property type="protein sequence ID" value="ELU44649.1"/>
    <property type="molecule type" value="Genomic_DNA"/>
</dbReference>
<dbReference type="HOGENOM" id="CLU_630345_0_0_1"/>
<feature type="compositionally biased region" description="Pro residues" evidence="1">
    <location>
        <begin position="101"/>
        <end position="119"/>
    </location>
</feature>
<accession>L8X7M0</accession>
<dbReference type="OrthoDB" id="2537258at2759"/>
<feature type="compositionally biased region" description="Low complexity" evidence="1">
    <location>
        <begin position="173"/>
        <end position="185"/>
    </location>
</feature>
<dbReference type="AlphaFoldDB" id="L8X7M0"/>
<feature type="region of interest" description="Disordered" evidence="1">
    <location>
        <begin position="1"/>
        <end position="35"/>
    </location>
</feature>